<dbReference type="GO" id="GO:0005739">
    <property type="term" value="C:mitochondrion"/>
    <property type="evidence" value="ECO:0007669"/>
    <property type="project" value="UniProtKB-SubCell"/>
</dbReference>
<dbReference type="SMART" id="SM00487">
    <property type="entry name" value="DEXDc"/>
    <property type="match status" value="1"/>
</dbReference>
<evidence type="ECO:0000256" key="4">
    <source>
        <dbReference type="ARBA" id="ARBA00022840"/>
    </source>
</evidence>
<protein>
    <submittedName>
        <fullName evidence="12">Aconitate hydratase</fullName>
    </submittedName>
</protein>
<dbReference type="GO" id="GO:0006099">
    <property type="term" value="P:tricarboxylic acid cycle"/>
    <property type="evidence" value="ECO:0007669"/>
    <property type="project" value="InterPro"/>
</dbReference>
<comment type="caution">
    <text evidence="12">The sequence shown here is derived from an EMBL/GenBank/DDBJ whole genome shotgun (WGS) entry which is preliminary data.</text>
</comment>
<evidence type="ECO:0000256" key="7">
    <source>
        <dbReference type="ARBA" id="ARBA00023014"/>
    </source>
</evidence>
<feature type="domain" description="Helicase ATP-binding" evidence="10">
    <location>
        <begin position="59"/>
        <end position="231"/>
    </location>
</feature>
<dbReference type="SUPFAM" id="SSF53732">
    <property type="entry name" value="Aconitase iron-sulfur domain"/>
    <property type="match status" value="1"/>
</dbReference>
<evidence type="ECO:0000256" key="3">
    <source>
        <dbReference type="ARBA" id="ARBA00022741"/>
    </source>
</evidence>
<dbReference type="InterPro" id="IPR032284">
    <property type="entry name" value="RecQ_Zn-bd"/>
</dbReference>
<proteinExistence type="predicted"/>
<dbReference type="FunFam" id="3.20.19.10:FF:000002">
    <property type="entry name" value="Aconitate hydratase, mitochondrial"/>
    <property type="match status" value="1"/>
</dbReference>
<dbReference type="InterPro" id="IPR000573">
    <property type="entry name" value="AconitaseA/IPMdHydase_ssu_swvl"/>
</dbReference>
<dbReference type="InterPro" id="IPR004589">
    <property type="entry name" value="DNA_helicase_ATP-dep_RecQ"/>
</dbReference>
<dbReference type="Gene3D" id="3.40.50.300">
    <property type="entry name" value="P-loop containing nucleotide triphosphate hydrolases"/>
    <property type="match status" value="2"/>
</dbReference>
<dbReference type="Pfam" id="PF00270">
    <property type="entry name" value="DEAD"/>
    <property type="match status" value="1"/>
</dbReference>
<dbReference type="NCBIfam" id="TIGR00614">
    <property type="entry name" value="recQ_fam"/>
    <property type="match status" value="1"/>
</dbReference>
<evidence type="ECO:0000256" key="9">
    <source>
        <dbReference type="ARBA" id="ARBA00023239"/>
    </source>
</evidence>
<dbReference type="SMART" id="SM00490">
    <property type="entry name" value="HELICc"/>
    <property type="match status" value="1"/>
</dbReference>
<keyword evidence="2" id="KW-0479">Metal-binding</keyword>
<dbReference type="GO" id="GO:0003994">
    <property type="term" value="F:aconitate hydratase activity"/>
    <property type="evidence" value="ECO:0007669"/>
    <property type="project" value="InterPro"/>
</dbReference>
<dbReference type="Gene3D" id="1.10.10.10">
    <property type="entry name" value="Winged helix-like DNA-binding domain superfamily/Winged helix DNA-binding domain"/>
    <property type="match status" value="1"/>
</dbReference>
<dbReference type="PROSITE" id="PS01244">
    <property type="entry name" value="ACONITASE_2"/>
    <property type="match status" value="1"/>
</dbReference>
<keyword evidence="9" id="KW-0456">Lyase</keyword>
<dbReference type="InterPro" id="IPR050926">
    <property type="entry name" value="Aconitase/IPM_isomerase"/>
</dbReference>
<evidence type="ECO:0000259" key="11">
    <source>
        <dbReference type="PROSITE" id="PS51194"/>
    </source>
</evidence>
<dbReference type="InterPro" id="IPR036008">
    <property type="entry name" value="Aconitase_4Fe-4S_dom"/>
</dbReference>
<evidence type="ECO:0000313" key="13">
    <source>
        <dbReference type="Proteomes" id="UP001431209"/>
    </source>
</evidence>
<dbReference type="GO" id="GO:0006310">
    <property type="term" value="P:DNA recombination"/>
    <property type="evidence" value="ECO:0007669"/>
    <property type="project" value="InterPro"/>
</dbReference>
<dbReference type="NCBIfam" id="NF005558">
    <property type="entry name" value="PRK07229.1"/>
    <property type="match status" value="1"/>
</dbReference>
<dbReference type="Pfam" id="PF00694">
    <property type="entry name" value="Aconitase_C"/>
    <property type="match status" value="1"/>
</dbReference>
<keyword evidence="5" id="KW-0809">Transit peptide</keyword>
<dbReference type="SUPFAM" id="SSF52016">
    <property type="entry name" value="LeuD/IlvD-like"/>
    <property type="match status" value="1"/>
</dbReference>
<keyword evidence="13" id="KW-1185">Reference proteome</keyword>
<name>A0AAW2Z857_9EUKA</name>
<dbReference type="InterPro" id="IPR036388">
    <property type="entry name" value="WH-like_DNA-bd_sf"/>
</dbReference>
<dbReference type="Pfam" id="PF16124">
    <property type="entry name" value="RecQ_Zn_bind"/>
    <property type="match status" value="1"/>
</dbReference>
<evidence type="ECO:0000256" key="1">
    <source>
        <dbReference type="ARBA" id="ARBA00004173"/>
    </source>
</evidence>
<reference evidence="12 13" key="1">
    <citation type="submission" date="2024-03" db="EMBL/GenBank/DDBJ databases">
        <title>The Acrasis kona genome and developmental transcriptomes reveal deep origins of eukaryotic multicellular pathways.</title>
        <authorList>
            <person name="Sheikh S."/>
            <person name="Fu C.-J."/>
            <person name="Brown M.W."/>
            <person name="Baldauf S.L."/>
        </authorList>
    </citation>
    <scope>NUCLEOTIDE SEQUENCE [LARGE SCALE GENOMIC DNA]</scope>
    <source>
        <strain evidence="12 13">ATCC MYA-3509</strain>
    </source>
</reference>
<dbReference type="PROSITE" id="PS51192">
    <property type="entry name" value="HELICASE_ATP_BIND_1"/>
    <property type="match status" value="1"/>
</dbReference>
<dbReference type="NCBIfam" id="TIGR01340">
    <property type="entry name" value="aconitase_mito"/>
    <property type="match status" value="1"/>
</dbReference>
<dbReference type="GO" id="GO:0005524">
    <property type="term" value="F:ATP binding"/>
    <property type="evidence" value="ECO:0007669"/>
    <property type="project" value="UniProtKB-KW"/>
</dbReference>
<dbReference type="GO" id="GO:0004386">
    <property type="term" value="F:helicase activity"/>
    <property type="evidence" value="ECO:0007669"/>
    <property type="project" value="InterPro"/>
</dbReference>
<evidence type="ECO:0000256" key="5">
    <source>
        <dbReference type="ARBA" id="ARBA00022946"/>
    </source>
</evidence>
<sequence length="1418" mass="158886">MHRDTHNERQTVKLCDQDQELSDESNFDNDLFTWSEELRKQLTTLFKHRDYALMQRRAINAALCGKDVFVVLPTSSGKSLIYQLTGIMRKGLSIVVSPTVSHMQDQMHNIRCLGLSAELISHDVPYDKRQAILDGLETTKFLFLTPEMIAEKSKDLFAALTRLYQKELLQRIVVDEAHLVHEWGLHFRNKYLKISEFGNSFPKTSVMALTATASNYVQNFVRNSLNMQNCFTCVAGNFDRTNLTYHVRKVPNSTFELRIQECCDIIGGRFPNEYGIIFVTKRDECEYAQQVLQNYGFKCAAYHGGMSDNQRKKVYLRWTSTDPPDNTARSSIKIIIATHQAFGLGIDKSDVRYVLHAHVSTSINCYYQESGRAGRDGRPANCYLLYDKVQDRKNAVRKINHDSSNINNQVVHLDELIKYCDEEYECRRAIMLSHFGSKPNPCGNKCDNCMRRMDIEHSDGHDEMIDKRLDITDLVINFLECVESILGIYQRQNLTLLNYVELWRGCNNRKLSEKLGVACMEKIREWRKKWTKVNEALARNVANKALLENLVVERYQSLRYGLTQPYLSSVNQTRLKQLLDSKEKLYAGEEHCATATIAGNKKQQPEVTVIYQPVDEQDGQEAEEQKINGGDLILMEFETFVKVREIEAARDLEESDLESDENDCTLDDEDDEFENVDDDDDDFKVRLKKIDICAKPMRPKRKLKECAFVDDVFERSKKVKELYNKLKATKNSGLTYAEKILQAHGGKGDGYLKLRPDRVAMQDASAQSGLNKTQIPASVHCDHLIVANKDATSDVQDANKENYEVYEFLQSAAQKFGIGFWKPGSGIIHQVVLENYAFPGGLMIGTDSHTPNGGGLGMIAIGVGGADAVDAMAGIEVKLTGRLNGWTSPKDVILKLAGELTVRGGTGRIIEYFGSGVDTLSCTGMATICNMGAEVGATTSLFPYTRSMSTYLRATQRQKLADVADEYAEYLSLTSTALSLPVNFNSFILSQFSDASTPLSQMNSFFSKNPNSPVELSSALLGSCTNSSYQDLTRAASIAQQALDKGLKSKVELLVTPGSDMIRKTMDRDGLTQVFEKLGGKILANACGPCIGQWARPKQPTNSILTSFNRNFTSRNDGNPNTHHFIGNPEMVIAMAIAGRLDFDPRTQTLQGADNQPFLLQPPQGIDLPVDGFEHSNQYLAPLDDEKASKVQVKIDPKSDRLQELQAFPSWDGRDWKEIPILVKVVGKCTTDHISAAGPWLKYKGHLDNISNNTLIGARNADLDKVNVTINQFTSQEGTIPDIARQYKKQNVSWVVVGDENYGEGSAREHAALQPRYLGCVAVICKSFARIHETNLKKQGVLPLVFDNKSDYDLIKGSDRISVIDLSEIAPGGQLKAIVHGKDGKETEIKLNHTMNEGQIEWFRDGSALNTVAKKVVN</sequence>
<dbReference type="InterPro" id="IPR006248">
    <property type="entry name" value="Aconitase_mito-like"/>
</dbReference>
<dbReference type="CDD" id="cd17920">
    <property type="entry name" value="DEXHc_RecQ"/>
    <property type="match status" value="1"/>
</dbReference>
<dbReference type="PROSITE" id="PS51194">
    <property type="entry name" value="HELICASE_CTER"/>
    <property type="match status" value="1"/>
</dbReference>
<evidence type="ECO:0000256" key="6">
    <source>
        <dbReference type="ARBA" id="ARBA00023004"/>
    </source>
</evidence>
<evidence type="ECO:0000259" key="10">
    <source>
        <dbReference type="PROSITE" id="PS51192"/>
    </source>
</evidence>
<dbReference type="InterPro" id="IPR011545">
    <property type="entry name" value="DEAD/DEAH_box_helicase_dom"/>
</dbReference>
<dbReference type="PROSITE" id="PS00450">
    <property type="entry name" value="ACONITASE_1"/>
    <property type="match status" value="1"/>
</dbReference>
<dbReference type="PANTHER" id="PTHR43160">
    <property type="entry name" value="ACONITATE HYDRATASE B"/>
    <property type="match status" value="1"/>
</dbReference>
<evidence type="ECO:0000256" key="2">
    <source>
        <dbReference type="ARBA" id="ARBA00022723"/>
    </source>
</evidence>
<keyword evidence="6" id="KW-0408">Iron</keyword>
<accession>A0AAW2Z857</accession>
<dbReference type="InterPro" id="IPR001030">
    <property type="entry name" value="Acoase/IPM_deHydtase_lsu_aba"/>
</dbReference>
<organism evidence="12 13">
    <name type="scientific">Acrasis kona</name>
    <dbReference type="NCBI Taxonomy" id="1008807"/>
    <lineage>
        <taxon>Eukaryota</taxon>
        <taxon>Discoba</taxon>
        <taxon>Heterolobosea</taxon>
        <taxon>Tetramitia</taxon>
        <taxon>Eutetramitia</taxon>
        <taxon>Acrasidae</taxon>
        <taxon>Acrasis</taxon>
    </lineage>
</organism>
<dbReference type="EMBL" id="JAOPGA020001154">
    <property type="protein sequence ID" value="KAL0485600.1"/>
    <property type="molecule type" value="Genomic_DNA"/>
</dbReference>
<dbReference type="Gene3D" id="3.20.19.10">
    <property type="entry name" value="Aconitase, domain 4"/>
    <property type="match status" value="1"/>
</dbReference>
<dbReference type="InterPro" id="IPR001650">
    <property type="entry name" value="Helicase_C-like"/>
</dbReference>
<gene>
    <name evidence="12" type="ORF">AKO1_003174</name>
</gene>
<dbReference type="Proteomes" id="UP001431209">
    <property type="component" value="Unassembled WGS sequence"/>
</dbReference>
<dbReference type="InterPro" id="IPR015931">
    <property type="entry name" value="Acnase/IPM_dHydase_lsu_aba_1/3"/>
</dbReference>
<dbReference type="GO" id="GO:0003676">
    <property type="term" value="F:nucleic acid binding"/>
    <property type="evidence" value="ECO:0007669"/>
    <property type="project" value="InterPro"/>
</dbReference>
<dbReference type="SUPFAM" id="SSF52540">
    <property type="entry name" value="P-loop containing nucleoside triphosphate hydrolases"/>
    <property type="match status" value="1"/>
</dbReference>
<dbReference type="Pfam" id="PF00271">
    <property type="entry name" value="Helicase_C"/>
    <property type="match status" value="1"/>
</dbReference>
<dbReference type="FunFam" id="3.40.1060.10:FF:000001">
    <property type="entry name" value="Aconitate hydratase, mitochondrial"/>
    <property type="match status" value="1"/>
</dbReference>
<keyword evidence="3" id="KW-0547">Nucleotide-binding</keyword>
<dbReference type="InterPro" id="IPR015932">
    <property type="entry name" value="Aconitase_dom2"/>
</dbReference>
<keyword evidence="4" id="KW-0067">ATP-binding</keyword>
<comment type="subcellular location">
    <subcellularLocation>
        <location evidence="1">Mitochondrion</location>
    </subcellularLocation>
</comment>
<feature type="domain" description="Helicase C-terminal" evidence="11">
    <location>
        <begin position="242"/>
        <end position="417"/>
    </location>
</feature>
<keyword evidence="8" id="KW-0496">Mitochondrion</keyword>
<dbReference type="PANTHER" id="PTHR43160:SF2">
    <property type="entry name" value="HOMOCITRATE DEHYDRATASE, MITOCHONDRIAL"/>
    <property type="match status" value="1"/>
</dbReference>
<dbReference type="GO" id="GO:0005829">
    <property type="term" value="C:cytosol"/>
    <property type="evidence" value="ECO:0007669"/>
    <property type="project" value="TreeGrafter"/>
</dbReference>
<dbReference type="InterPro" id="IPR015928">
    <property type="entry name" value="Aconitase/3IPM_dehydase_swvl"/>
</dbReference>
<dbReference type="Gene3D" id="3.40.1060.10">
    <property type="entry name" value="Aconitase, Domain 2"/>
    <property type="match status" value="1"/>
</dbReference>
<dbReference type="GO" id="GO:0051539">
    <property type="term" value="F:4 iron, 4 sulfur cluster binding"/>
    <property type="evidence" value="ECO:0007669"/>
    <property type="project" value="InterPro"/>
</dbReference>
<dbReference type="InterPro" id="IPR014001">
    <property type="entry name" value="Helicase_ATP-bd"/>
</dbReference>
<dbReference type="InterPro" id="IPR027417">
    <property type="entry name" value="P-loop_NTPase"/>
</dbReference>
<dbReference type="GO" id="GO:0046872">
    <property type="term" value="F:metal ion binding"/>
    <property type="evidence" value="ECO:0007669"/>
    <property type="project" value="UniProtKB-KW"/>
</dbReference>
<dbReference type="InterPro" id="IPR018136">
    <property type="entry name" value="Aconitase_4Fe-4S_BS"/>
</dbReference>
<dbReference type="Pfam" id="PF00330">
    <property type="entry name" value="Aconitase"/>
    <property type="match status" value="2"/>
</dbReference>
<dbReference type="PRINTS" id="PR00415">
    <property type="entry name" value="ACONITASE"/>
</dbReference>
<evidence type="ECO:0000256" key="8">
    <source>
        <dbReference type="ARBA" id="ARBA00023128"/>
    </source>
</evidence>
<keyword evidence="7" id="KW-0411">Iron-sulfur</keyword>
<evidence type="ECO:0000313" key="12">
    <source>
        <dbReference type="EMBL" id="KAL0485600.1"/>
    </source>
</evidence>
<dbReference type="Gene3D" id="3.30.499.10">
    <property type="entry name" value="Aconitase, domain 3"/>
    <property type="match status" value="2"/>
</dbReference>